<dbReference type="Proteomes" id="UP000593571">
    <property type="component" value="Unassembled WGS sequence"/>
</dbReference>
<feature type="region of interest" description="Disordered" evidence="12">
    <location>
        <begin position="227"/>
        <end position="261"/>
    </location>
</feature>
<dbReference type="Gene3D" id="2.10.25.10">
    <property type="entry name" value="Laminin"/>
    <property type="match status" value="1"/>
</dbReference>
<feature type="compositionally biased region" description="Polar residues" evidence="12">
    <location>
        <begin position="46"/>
        <end position="73"/>
    </location>
</feature>
<dbReference type="InterPro" id="IPR016187">
    <property type="entry name" value="CTDL_fold"/>
</dbReference>
<feature type="region of interest" description="Disordered" evidence="12">
    <location>
        <begin position="704"/>
        <end position="725"/>
    </location>
</feature>
<feature type="region of interest" description="Disordered" evidence="12">
    <location>
        <begin position="128"/>
        <end position="214"/>
    </location>
</feature>
<dbReference type="GO" id="GO:0007417">
    <property type="term" value="P:central nervous system development"/>
    <property type="evidence" value="ECO:0007669"/>
    <property type="project" value="TreeGrafter"/>
</dbReference>
<dbReference type="GO" id="GO:0002052">
    <property type="term" value="P:positive regulation of neuroblast proliferation"/>
    <property type="evidence" value="ECO:0007669"/>
    <property type="project" value="TreeGrafter"/>
</dbReference>
<evidence type="ECO:0000313" key="17">
    <source>
        <dbReference type="Proteomes" id="UP000593571"/>
    </source>
</evidence>
<evidence type="ECO:0000259" key="13">
    <source>
        <dbReference type="PROSITE" id="PS50026"/>
    </source>
</evidence>
<organism evidence="16 17">
    <name type="scientific">Rousettus aegyptiacus</name>
    <name type="common">Egyptian fruit bat</name>
    <name type="synonym">Pteropus aegyptiacus</name>
    <dbReference type="NCBI Taxonomy" id="9407"/>
    <lineage>
        <taxon>Eukaryota</taxon>
        <taxon>Metazoa</taxon>
        <taxon>Chordata</taxon>
        <taxon>Craniata</taxon>
        <taxon>Vertebrata</taxon>
        <taxon>Euteleostomi</taxon>
        <taxon>Mammalia</taxon>
        <taxon>Eutheria</taxon>
        <taxon>Laurasiatheria</taxon>
        <taxon>Chiroptera</taxon>
        <taxon>Yinpterochiroptera</taxon>
        <taxon>Pteropodoidea</taxon>
        <taxon>Pteropodidae</taxon>
        <taxon>Rousettinae</taxon>
        <taxon>Rousettus</taxon>
    </lineage>
</organism>
<dbReference type="SMART" id="SM00181">
    <property type="entry name" value="EGF"/>
    <property type="match status" value="1"/>
</dbReference>
<dbReference type="FunFam" id="3.10.100.10:FF:000003">
    <property type="entry name" value="Versican core protein"/>
    <property type="match status" value="1"/>
</dbReference>
<evidence type="ECO:0000256" key="6">
    <source>
        <dbReference type="ARBA" id="ARBA00022737"/>
    </source>
</evidence>
<feature type="compositionally biased region" description="Low complexity" evidence="12">
    <location>
        <begin position="31"/>
        <end position="43"/>
    </location>
</feature>
<dbReference type="InterPro" id="IPR000436">
    <property type="entry name" value="Sushi_SCR_CCP_dom"/>
</dbReference>
<feature type="compositionally biased region" description="Polar residues" evidence="12">
    <location>
        <begin position="243"/>
        <end position="254"/>
    </location>
</feature>
<dbReference type="SMART" id="SM00032">
    <property type="entry name" value="CCP"/>
    <property type="match status" value="1"/>
</dbReference>
<evidence type="ECO:0000256" key="5">
    <source>
        <dbReference type="ARBA" id="ARBA00022729"/>
    </source>
</evidence>
<dbReference type="Gene3D" id="2.10.70.10">
    <property type="entry name" value="Complement Module, domain 1"/>
    <property type="match status" value="1"/>
</dbReference>
<dbReference type="PANTHER" id="PTHR22804:SF42">
    <property type="entry name" value="AGGRECAN CORE PROTEIN"/>
    <property type="match status" value="1"/>
</dbReference>
<dbReference type="GO" id="GO:0001501">
    <property type="term" value="P:skeletal system development"/>
    <property type="evidence" value="ECO:0007669"/>
    <property type="project" value="TreeGrafter"/>
</dbReference>
<dbReference type="GO" id="GO:0072534">
    <property type="term" value="C:perineuronal net"/>
    <property type="evidence" value="ECO:0007669"/>
    <property type="project" value="TreeGrafter"/>
</dbReference>
<feature type="disulfide bond" evidence="11">
    <location>
        <begin position="659"/>
        <end position="686"/>
    </location>
</feature>
<dbReference type="InterPro" id="IPR000742">
    <property type="entry name" value="EGF"/>
</dbReference>
<feature type="compositionally biased region" description="Low complexity" evidence="12">
    <location>
        <begin position="430"/>
        <end position="449"/>
    </location>
</feature>
<dbReference type="PROSITE" id="PS01187">
    <property type="entry name" value="EGF_CA"/>
    <property type="match status" value="1"/>
</dbReference>
<dbReference type="GO" id="GO:0005509">
    <property type="term" value="F:calcium ion binding"/>
    <property type="evidence" value="ECO:0007669"/>
    <property type="project" value="InterPro"/>
</dbReference>
<dbReference type="InterPro" id="IPR033987">
    <property type="entry name" value="CSPG_CTLD"/>
</dbReference>
<dbReference type="Pfam" id="PF00008">
    <property type="entry name" value="EGF"/>
    <property type="match status" value="1"/>
</dbReference>
<feature type="region of interest" description="Disordered" evidence="12">
    <location>
        <begin position="407"/>
        <end position="458"/>
    </location>
</feature>
<comment type="subcellular location">
    <subcellularLocation>
        <location evidence="1">Secreted</location>
    </subcellularLocation>
</comment>
<dbReference type="Pfam" id="PF00059">
    <property type="entry name" value="Lectin_C"/>
    <property type="match status" value="1"/>
</dbReference>
<dbReference type="CDD" id="cd03588">
    <property type="entry name" value="CLECT_CSPGs"/>
    <property type="match status" value="1"/>
</dbReference>
<dbReference type="CDD" id="cd00054">
    <property type="entry name" value="EGF_CA"/>
    <property type="match status" value="1"/>
</dbReference>
<dbReference type="GO" id="GO:0010001">
    <property type="term" value="P:glial cell differentiation"/>
    <property type="evidence" value="ECO:0007669"/>
    <property type="project" value="TreeGrafter"/>
</dbReference>
<comment type="caution">
    <text evidence="16">The sequence shown here is derived from an EMBL/GenBank/DDBJ whole genome shotgun (WGS) entry which is preliminary data.</text>
</comment>
<dbReference type="InterPro" id="IPR018378">
    <property type="entry name" value="C-type_lectin_CS"/>
</dbReference>
<dbReference type="PROSITE" id="PS00022">
    <property type="entry name" value="EGF_1"/>
    <property type="match status" value="1"/>
</dbReference>
<keyword evidence="8 10" id="KW-1015">Disulfide bond</keyword>
<comment type="caution">
    <text evidence="10">Lacks conserved residue(s) required for the propagation of feature annotation.</text>
</comment>
<dbReference type="InterPro" id="IPR001304">
    <property type="entry name" value="C-type_lectin-like"/>
</dbReference>
<dbReference type="PROSITE" id="PS00010">
    <property type="entry name" value="ASX_HYDROXYL"/>
    <property type="match status" value="1"/>
</dbReference>
<evidence type="ECO:0000256" key="10">
    <source>
        <dbReference type="PROSITE-ProRule" id="PRU00076"/>
    </source>
</evidence>
<dbReference type="PANTHER" id="PTHR22804">
    <property type="entry name" value="AGGRECAN/VERSICAN PROTEOGLYCAN"/>
    <property type="match status" value="1"/>
</dbReference>
<dbReference type="PROSITE" id="PS50041">
    <property type="entry name" value="C_TYPE_LECTIN_2"/>
    <property type="match status" value="1"/>
</dbReference>
<reference evidence="16 17" key="1">
    <citation type="journal article" date="2020" name="Nature">
        <title>Six reference-quality genomes reveal evolution of bat adaptations.</title>
        <authorList>
            <person name="Jebb D."/>
            <person name="Huang Z."/>
            <person name="Pippel M."/>
            <person name="Hughes G.M."/>
            <person name="Lavrichenko K."/>
            <person name="Devanna P."/>
            <person name="Winkler S."/>
            <person name="Jermiin L.S."/>
            <person name="Skirmuntt E.C."/>
            <person name="Katzourakis A."/>
            <person name="Burkitt-Gray L."/>
            <person name="Ray D.A."/>
            <person name="Sullivan K.A.M."/>
            <person name="Roscito J.G."/>
            <person name="Kirilenko B.M."/>
            <person name="Davalos L.M."/>
            <person name="Corthals A.P."/>
            <person name="Power M.L."/>
            <person name="Jones G."/>
            <person name="Ransome R.D."/>
            <person name="Dechmann D.K.N."/>
            <person name="Locatelli A.G."/>
            <person name="Puechmaille S.J."/>
            <person name="Fedrigo O."/>
            <person name="Jarvis E.D."/>
            <person name="Hiller M."/>
            <person name="Vernes S.C."/>
            <person name="Myers E.W."/>
            <person name="Teeling E.C."/>
        </authorList>
    </citation>
    <scope>NUCLEOTIDE SEQUENCE [LARGE SCALE GENOMIC DNA]</scope>
    <source>
        <strain evidence="16">MRouAeg1</strain>
        <tissue evidence="16">Muscle</tissue>
    </source>
</reference>
<keyword evidence="7" id="KW-0106">Calcium</keyword>
<feature type="compositionally biased region" description="Polar residues" evidence="12">
    <location>
        <begin position="178"/>
        <end position="195"/>
    </location>
</feature>
<evidence type="ECO:0000256" key="2">
    <source>
        <dbReference type="ARBA" id="ARBA00022525"/>
    </source>
</evidence>
<feature type="domain" description="Sushi" evidence="15">
    <location>
        <begin position="628"/>
        <end position="688"/>
    </location>
</feature>
<feature type="region of interest" description="Disordered" evidence="12">
    <location>
        <begin position="325"/>
        <end position="386"/>
    </location>
</feature>
<evidence type="ECO:0000256" key="12">
    <source>
        <dbReference type="SAM" id="MobiDB-lite"/>
    </source>
</evidence>
<dbReference type="InterPro" id="IPR050691">
    <property type="entry name" value="Hyaluronan_bind_Proteoglycan"/>
</dbReference>
<dbReference type="InterPro" id="IPR018097">
    <property type="entry name" value="EGF_Ca-bd_CS"/>
</dbReference>
<dbReference type="EMBL" id="JACASE010000014">
    <property type="protein sequence ID" value="KAF6408797.1"/>
    <property type="molecule type" value="Genomic_DNA"/>
</dbReference>
<dbReference type="GO" id="GO:0005615">
    <property type="term" value="C:extracellular space"/>
    <property type="evidence" value="ECO:0007669"/>
    <property type="project" value="TreeGrafter"/>
</dbReference>
<dbReference type="FunFam" id="2.10.25.10:FF:000006">
    <property type="entry name" value="Versican core protein-like isoform 1"/>
    <property type="match status" value="1"/>
</dbReference>
<evidence type="ECO:0000256" key="4">
    <source>
        <dbReference type="ARBA" id="ARBA00022659"/>
    </source>
</evidence>
<feature type="domain" description="EGF-like" evidence="13">
    <location>
        <begin position="461"/>
        <end position="497"/>
    </location>
</feature>
<dbReference type="PROSITE" id="PS00615">
    <property type="entry name" value="C_TYPE_LECTIN_1"/>
    <property type="match status" value="1"/>
</dbReference>
<evidence type="ECO:0000313" key="16">
    <source>
        <dbReference type="EMBL" id="KAF6408797.1"/>
    </source>
</evidence>
<feature type="region of interest" description="Disordered" evidence="12">
    <location>
        <begin position="23"/>
        <end position="88"/>
    </location>
</feature>
<keyword evidence="6" id="KW-0677">Repeat</keyword>
<dbReference type="Pfam" id="PF00084">
    <property type="entry name" value="Sushi"/>
    <property type="match status" value="1"/>
</dbReference>
<protein>
    <submittedName>
        <fullName evidence="16">Aggrecan</fullName>
    </submittedName>
</protein>
<evidence type="ECO:0000256" key="8">
    <source>
        <dbReference type="ARBA" id="ARBA00023157"/>
    </source>
</evidence>
<keyword evidence="5" id="KW-0732">Signal</keyword>
<dbReference type="PROSITE" id="PS50026">
    <property type="entry name" value="EGF_3"/>
    <property type="match status" value="1"/>
</dbReference>
<dbReference type="FunFam" id="2.10.70.10:FF:000003">
    <property type="entry name" value="Versican core protein"/>
    <property type="match status" value="1"/>
</dbReference>
<keyword evidence="9" id="KW-0325">Glycoprotein</keyword>
<evidence type="ECO:0000256" key="9">
    <source>
        <dbReference type="ARBA" id="ARBA00023180"/>
    </source>
</evidence>
<sequence>MSGSGEPSGITFVDTSLVEVTPTTFKEEEGLGSVELSGLPSGEMYPSSTSGIVDISGQSSGAIDSSGFTSQPPEFSGLPSGVAEVSGEASGADIGSSLPSGAYDGSGLSSGFPTISLVDRTLVESVTQAPTAQEAGEGPSGVLELSGAHSGVPDMSGDHSGFLDLSGLQSGLVEPSGAPSSTPYFSGDFSGTSDVSGESSAATSTSGEASGLPEVTLITSEFVEGVTEPTASQELGQRPPLTHTPQLFESSGEASASGDISGATARFAGSGIEASSIPESSSETLAYPEAGVGVSAAPEASGGASLSPSLSETTSAFHEADLERASGLGVSGTTSGFQEGPREGSTPLEMSGASTTTYDVGTETSGWPSATPVASGDRTEISGDLSGHTSGLDVVIGTSVPEFEWTQQTQRPAEAHLEVESSSPSHSGEETQTAETATTPTDTSIPASPEETQDSEATTADLDECLSSPCLNGATCVDAIDSFTCLCLPSYRGDLCEIDQELCEEGWTKFQGHCYRHFPDRENWVDAESRCREQQSHLSSIVTPEEQEFVNNNAQDYQWIGLNDRTIEGDFRWSDGHSLQFENWRPNQPDNFFATGEDCVVMIWHEKGEWNDVPCNYQLPFTCKKGTVACGDPPVVEHARTFGQKKNRYEINSLVRYQCTEGFVQRHVPTIRCQPSGHWEEPRITCTDRFTEIVPSAFRPATTYRRRLQKRSSRPPRRSRPSTAH</sequence>
<gene>
    <name evidence="16" type="ORF">HJG63_000171</name>
</gene>
<evidence type="ECO:0000256" key="11">
    <source>
        <dbReference type="PROSITE-ProRule" id="PRU00302"/>
    </source>
</evidence>
<name>A0A7J8CD77_ROUAE</name>
<dbReference type="InterPro" id="IPR016186">
    <property type="entry name" value="C-type_lectin-like/link_sf"/>
</dbReference>
<dbReference type="AlphaFoldDB" id="A0A7J8CD77"/>
<evidence type="ECO:0000259" key="15">
    <source>
        <dbReference type="PROSITE" id="PS50923"/>
    </source>
</evidence>
<dbReference type="SUPFAM" id="SSF57535">
    <property type="entry name" value="Complement control module/SCR domain"/>
    <property type="match status" value="1"/>
</dbReference>
<evidence type="ECO:0000259" key="14">
    <source>
        <dbReference type="PROSITE" id="PS50041"/>
    </source>
</evidence>
<keyword evidence="2" id="KW-0964">Secreted</keyword>
<dbReference type="PROSITE" id="PS50923">
    <property type="entry name" value="SUSHI"/>
    <property type="match status" value="1"/>
</dbReference>
<proteinExistence type="predicted"/>
<dbReference type="Gene3D" id="3.10.100.10">
    <property type="entry name" value="Mannose-Binding Protein A, subunit A"/>
    <property type="match status" value="1"/>
</dbReference>
<dbReference type="InterPro" id="IPR000152">
    <property type="entry name" value="EGF-type_Asp/Asn_hydroxyl_site"/>
</dbReference>
<accession>A0A7J8CD77</accession>
<dbReference type="GO" id="GO:0045202">
    <property type="term" value="C:synapse"/>
    <property type="evidence" value="ECO:0007669"/>
    <property type="project" value="TreeGrafter"/>
</dbReference>
<evidence type="ECO:0000256" key="1">
    <source>
        <dbReference type="ARBA" id="ARBA00004613"/>
    </source>
</evidence>
<evidence type="ECO:0000256" key="3">
    <source>
        <dbReference type="ARBA" id="ARBA00022536"/>
    </source>
</evidence>
<dbReference type="SMART" id="SM00179">
    <property type="entry name" value="EGF_CA"/>
    <property type="match status" value="1"/>
</dbReference>
<dbReference type="InterPro" id="IPR001881">
    <property type="entry name" value="EGF-like_Ca-bd_dom"/>
</dbReference>
<dbReference type="InterPro" id="IPR035976">
    <property type="entry name" value="Sushi/SCR/CCP_sf"/>
</dbReference>
<feature type="domain" description="C-type lectin" evidence="14">
    <location>
        <begin position="510"/>
        <end position="624"/>
    </location>
</feature>
<dbReference type="SMART" id="SM00034">
    <property type="entry name" value="CLECT"/>
    <property type="match status" value="1"/>
</dbReference>
<keyword evidence="3 10" id="KW-0245">EGF-like domain</keyword>
<feature type="disulfide bond" evidence="11">
    <location>
        <begin position="630"/>
        <end position="673"/>
    </location>
</feature>
<dbReference type="CDD" id="cd00033">
    <property type="entry name" value="CCP"/>
    <property type="match status" value="1"/>
</dbReference>
<evidence type="ECO:0000256" key="7">
    <source>
        <dbReference type="ARBA" id="ARBA00022837"/>
    </source>
</evidence>
<feature type="compositionally biased region" description="Low complexity" evidence="12">
    <location>
        <begin position="196"/>
        <end position="211"/>
    </location>
</feature>
<feature type="disulfide bond" evidence="10">
    <location>
        <begin position="487"/>
        <end position="496"/>
    </location>
</feature>
<keyword evidence="4 11" id="KW-0768">Sushi</keyword>
<dbReference type="SUPFAM" id="SSF56436">
    <property type="entry name" value="C-type lectin-like"/>
    <property type="match status" value="1"/>
</dbReference>
<keyword evidence="17" id="KW-1185">Reference proteome</keyword>
<feature type="compositionally biased region" description="Polar residues" evidence="12">
    <location>
        <begin position="352"/>
        <end position="368"/>
    </location>
</feature>